<feature type="transmembrane region" description="Helical" evidence="5">
    <location>
        <begin position="267"/>
        <end position="291"/>
    </location>
</feature>
<protein>
    <submittedName>
        <fullName evidence="7">MFS transporter</fullName>
    </submittedName>
</protein>
<evidence type="ECO:0000259" key="6">
    <source>
        <dbReference type="PROSITE" id="PS50850"/>
    </source>
</evidence>
<dbReference type="PANTHER" id="PTHR42718">
    <property type="entry name" value="MAJOR FACILITATOR SUPERFAMILY MULTIDRUG TRANSPORTER MFSC"/>
    <property type="match status" value="1"/>
</dbReference>
<dbReference type="InterPro" id="IPR020846">
    <property type="entry name" value="MFS_dom"/>
</dbReference>
<comment type="caution">
    <text evidence="7">The sequence shown here is derived from an EMBL/GenBank/DDBJ whole genome shotgun (WGS) entry which is preliminary data.</text>
</comment>
<dbReference type="PANTHER" id="PTHR42718:SF49">
    <property type="entry name" value="EXPORT PROTEIN"/>
    <property type="match status" value="1"/>
</dbReference>
<evidence type="ECO:0000313" key="7">
    <source>
        <dbReference type="EMBL" id="GAA1805310.1"/>
    </source>
</evidence>
<proteinExistence type="predicted"/>
<dbReference type="Gene3D" id="1.20.1720.10">
    <property type="entry name" value="Multidrug resistance protein D"/>
    <property type="match status" value="1"/>
</dbReference>
<keyword evidence="8" id="KW-1185">Reference proteome</keyword>
<comment type="subcellular location">
    <subcellularLocation>
        <location evidence="1">Cell membrane</location>
        <topology evidence="1">Multi-pass membrane protein</topology>
    </subcellularLocation>
</comment>
<dbReference type="EMBL" id="BAAALT010000077">
    <property type="protein sequence ID" value="GAA1805310.1"/>
    <property type="molecule type" value="Genomic_DNA"/>
</dbReference>
<organism evidence="7 8">
    <name type="scientific">Luedemannella flava</name>
    <dbReference type="NCBI Taxonomy" id="349316"/>
    <lineage>
        <taxon>Bacteria</taxon>
        <taxon>Bacillati</taxon>
        <taxon>Actinomycetota</taxon>
        <taxon>Actinomycetes</taxon>
        <taxon>Micromonosporales</taxon>
        <taxon>Micromonosporaceae</taxon>
        <taxon>Luedemannella</taxon>
    </lineage>
</organism>
<feature type="transmembrane region" description="Helical" evidence="5">
    <location>
        <begin position="303"/>
        <end position="328"/>
    </location>
</feature>
<evidence type="ECO:0000256" key="5">
    <source>
        <dbReference type="SAM" id="Phobius"/>
    </source>
</evidence>
<dbReference type="CDD" id="cd17321">
    <property type="entry name" value="MFS_MMR_MDR_like"/>
    <property type="match status" value="1"/>
</dbReference>
<feature type="transmembrane region" description="Helical" evidence="5">
    <location>
        <begin position="108"/>
        <end position="128"/>
    </location>
</feature>
<feature type="transmembrane region" description="Helical" evidence="5">
    <location>
        <begin position="168"/>
        <end position="187"/>
    </location>
</feature>
<evidence type="ECO:0000256" key="3">
    <source>
        <dbReference type="ARBA" id="ARBA00022989"/>
    </source>
</evidence>
<dbReference type="InterPro" id="IPR036259">
    <property type="entry name" value="MFS_trans_sf"/>
</dbReference>
<gene>
    <name evidence="7" type="ORF">GCM10009682_28940</name>
</gene>
<name>A0ABN2M3I4_9ACTN</name>
<feature type="transmembrane region" description="Helical" evidence="5">
    <location>
        <begin position="12"/>
        <end position="37"/>
    </location>
</feature>
<feature type="transmembrane region" description="Helical" evidence="5">
    <location>
        <begin position="140"/>
        <end position="162"/>
    </location>
</feature>
<keyword evidence="4 5" id="KW-0472">Membrane</keyword>
<reference evidence="8" key="1">
    <citation type="journal article" date="2019" name="Int. J. Syst. Evol. Microbiol.">
        <title>The Global Catalogue of Microorganisms (GCM) 10K type strain sequencing project: providing services to taxonomists for standard genome sequencing and annotation.</title>
        <authorList>
            <consortium name="The Broad Institute Genomics Platform"/>
            <consortium name="The Broad Institute Genome Sequencing Center for Infectious Disease"/>
            <person name="Wu L."/>
            <person name="Ma J."/>
        </authorList>
    </citation>
    <scope>NUCLEOTIDE SEQUENCE [LARGE SCALE GENOMIC DNA]</scope>
    <source>
        <strain evidence="8">JCM 13250</strain>
    </source>
</reference>
<feature type="transmembrane region" description="Helical" evidence="5">
    <location>
        <begin position="444"/>
        <end position="462"/>
    </location>
</feature>
<evidence type="ECO:0000256" key="1">
    <source>
        <dbReference type="ARBA" id="ARBA00004651"/>
    </source>
</evidence>
<feature type="transmembrane region" description="Helical" evidence="5">
    <location>
        <begin position="199"/>
        <end position="218"/>
    </location>
</feature>
<dbReference type="PROSITE" id="PS50850">
    <property type="entry name" value="MFS"/>
    <property type="match status" value="1"/>
</dbReference>
<dbReference type="InterPro" id="IPR011701">
    <property type="entry name" value="MFS"/>
</dbReference>
<feature type="transmembrane region" description="Helical" evidence="5">
    <location>
        <begin position="49"/>
        <end position="67"/>
    </location>
</feature>
<dbReference type="SUPFAM" id="SSF103473">
    <property type="entry name" value="MFS general substrate transporter"/>
    <property type="match status" value="1"/>
</dbReference>
<feature type="transmembrane region" description="Helical" evidence="5">
    <location>
        <begin position="224"/>
        <end position="247"/>
    </location>
</feature>
<feature type="transmembrane region" description="Helical" evidence="5">
    <location>
        <begin position="409"/>
        <end position="432"/>
    </location>
</feature>
<dbReference type="PRINTS" id="PR01036">
    <property type="entry name" value="TCRTETB"/>
</dbReference>
<feature type="transmembrane region" description="Helical" evidence="5">
    <location>
        <begin position="79"/>
        <end position="96"/>
    </location>
</feature>
<evidence type="ECO:0000256" key="4">
    <source>
        <dbReference type="ARBA" id="ARBA00023136"/>
    </source>
</evidence>
<accession>A0ABN2M3I4</accession>
<keyword evidence="2 5" id="KW-0812">Transmembrane</keyword>
<dbReference type="Gene3D" id="1.20.1250.20">
    <property type="entry name" value="MFS general substrate transporter like domains"/>
    <property type="match status" value="1"/>
</dbReference>
<sequence>MRTADGRGGATAVLIATCVSALVVNANTSAVSILLPAISRDVGSSVAQLQWAVTAYSLVGAAVIVTSGTMGDIFGRRRIFLYGLLLFIVSCVWIGLSDSGWAVIAGRAVQGASGATILACGMSLISVATTGDAQVRAVSLWGGASAVGASVGPLLGGALVDIAGWQGLFWVDAVIAAACVPVTLRGVAESSDPTRPRDIDVLGTVLIAVVLVPVILALTEGSSWGWLSLATLGCFALSAGALVAFVAVEKRSAAPLLDLAMLRNGRLVGATLVILIGAAAINGLMYILSIYLQDPATLHMSPLTAAVATLPAMLGMLVISLFVSAIAARLGTRQTIGLGFVISTVGFGVLAGTRLDWEYAMFVLPLVAIAVGMGLTNGPASAMATTVVPATQVGAASGVSNMARYVGSAVAVAACAAVYSGVAANATAAWAAAGDAVAKGMARASLLLTIMSAVGILLCLLARRHRVAHPDSSHVAQAAAAVAHTVPARAAD</sequence>
<evidence type="ECO:0000256" key="2">
    <source>
        <dbReference type="ARBA" id="ARBA00022692"/>
    </source>
</evidence>
<feature type="transmembrane region" description="Helical" evidence="5">
    <location>
        <begin position="335"/>
        <end position="353"/>
    </location>
</feature>
<dbReference type="Pfam" id="PF07690">
    <property type="entry name" value="MFS_1"/>
    <property type="match status" value="1"/>
</dbReference>
<feature type="domain" description="Major facilitator superfamily (MFS) profile" evidence="6">
    <location>
        <begin position="13"/>
        <end position="467"/>
    </location>
</feature>
<keyword evidence="3 5" id="KW-1133">Transmembrane helix</keyword>
<dbReference type="Proteomes" id="UP001500218">
    <property type="component" value="Unassembled WGS sequence"/>
</dbReference>
<evidence type="ECO:0000313" key="8">
    <source>
        <dbReference type="Proteomes" id="UP001500218"/>
    </source>
</evidence>
<feature type="transmembrane region" description="Helical" evidence="5">
    <location>
        <begin position="359"/>
        <end position="376"/>
    </location>
</feature>